<evidence type="ECO:0000313" key="3">
    <source>
        <dbReference type="Proteomes" id="UP000664169"/>
    </source>
</evidence>
<feature type="compositionally biased region" description="Low complexity" evidence="1">
    <location>
        <begin position="705"/>
        <end position="721"/>
    </location>
</feature>
<feature type="compositionally biased region" description="Polar residues" evidence="1">
    <location>
        <begin position="1"/>
        <end position="13"/>
    </location>
</feature>
<gene>
    <name evidence="2" type="ORF">GOMPHAMPRED_007462</name>
</gene>
<dbReference type="Proteomes" id="UP000664169">
    <property type="component" value="Unassembled WGS sequence"/>
</dbReference>
<feature type="compositionally biased region" description="Polar residues" evidence="1">
    <location>
        <begin position="782"/>
        <end position="798"/>
    </location>
</feature>
<dbReference type="AlphaFoldDB" id="A0A8H3ERY1"/>
<evidence type="ECO:0000313" key="2">
    <source>
        <dbReference type="EMBL" id="CAF9911584.1"/>
    </source>
</evidence>
<feature type="compositionally biased region" description="Basic and acidic residues" evidence="1">
    <location>
        <begin position="882"/>
        <end position="919"/>
    </location>
</feature>
<dbReference type="PANTHER" id="PTHR42345">
    <property type="entry name" value="TPR_REGION DOMAIN-CONTAINING PROTEIN"/>
    <property type="match status" value="1"/>
</dbReference>
<name>A0A8H3ERY1_9LECA</name>
<comment type="caution">
    <text evidence="2">The sequence shown here is derived from an EMBL/GenBank/DDBJ whole genome shotgun (WGS) entry which is preliminary data.</text>
</comment>
<reference evidence="2" key="1">
    <citation type="submission" date="2021-03" db="EMBL/GenBank/DDBJ databases">
        <authorList>
            <person name="Tagirdzhanova G."/>
        </authorList>
    </citation>
    <scope>NUCLEOTIDE SEQUENCE</scope>
</reference>
<feature type="compositionally biased region" description="Polar residues" evidence="1">
    <location>
        <begin position="24"/>
        <end position="47"/>
    </location>
</feature>
<organism evidence="2 3">
    <name type="scientific">Gomphillus americanus</name>
    <dbReference type="NCBI Taxonomy" id="1940652"/>
    <lineage>
        <taxon>Eukaryota</taxon>
        <taxon>Fungi</taxon>
        <taxon>Dikarya</taxon>
        <taxon>Ascomycota</taxon>
        <taxon>Pezizomycotina</taxon>
        <taxon>Lecanoromycetes</taxon>
        <taxon>OSLEUM clade</taxon>
        <taxon>Ostropomycetidae</taxon>
        <taxon>Ostropales</taxon>
        <taxon>Graphidaceae</taxon>
        <taxon>Gomphilloideae</taxon>
        <taxon>Gomphillus</taxon>
    </lineage>
</organism>
<feature type="region of interest" description="Disordered" evidence="1">
    <location>
        <begin position="1"/>
        <end position="54"/>
    </location>
</feature>
<accession>A0A8H3ERY1</accession>
<protein>
    <submittedName>
        <fullName evidence="2">Uncharacterized protein</fullName>
    </submittedName>
</protein>
<evidence type="ECO:0000256" key="1">
    <source>
        <dbReference type="SAM" id="MobiDB-lite"/>
    </source>
</evidence>
<dbReference type="OrthoDB" id="6493944at2759"/>
<feature type="compositionally biased region" description="Polar residues" evidence="1">
    <location>
        <begin position="842"/>
        <end position="881"/>
    </location>
</feature>
<keyword evidence="3" id="KW-1185">Reference proteome</keyword>
<feature type="region of interest" description="Disordered" evidence="1">
    <location>
        <begin position="690"/>
        <end position="733"/>
    </location>
</feature>
<sequence>MTSSYMQHQSASNEYPYGARADSTHCSQNCRGPKRTQSGGRVQSKNKNWPPASVLDEEPLTRTSILQTPVYLGAAKFGAHAHRRPWNDTLMYLVYEGSSVMAPSIPLLSGQQLVLFEQFYPPQPGSDLVDPNCWISGRGADPGTVTFAKWINDAAPQLMYTGTSGAPFPSPLSTSVKEYFIRISTLCKDGLDDPFGLNKMDLYESLLTPLNVKYPSLRTAQDEIVDIMDVLLSSNFLDLSLCRNQVLAQLLYEGHDTSWFMLLLSLHLYLRLEQAIPEDRGLWLKILRIVPPKIAHYLMLAHIWIANCTMSIDQNSDIEEATMFYNFVIPRANQIDSLKEFARAIEWPDLERVEQLPSTFKAIIDEVHFCKGNWMETWVRGLVLPGPVSSFLLLGSLLDLSVDNNADQYLSSQLEASLVDLEQRVANFGLLIHESSYWHLNCIVGKVLGPHPDVWQVGDWICGIKLRTYSSDHRFIRIAQIPTQHTIQECDIEKLTDHSNPAGDSKAVYSIEEFEIPVISFNTNLDHVQFLSAKFAHCYDEQDSTLHYAHLRFLIGGHKCYRPLRYNVDFVGACVCHNGPHPLHKKYLYKTIKAKKLIRLNAWGHANVDDEYEPDCDTLPESAIERVPERVLVITASHADEEILARAWCSNLGLSAIVGNLTRSNCSACIIRQAFISRTSVIILTCKPSAGSKDHDSESDLGTPRSSGSKKSNSRSSSNRSVPASDKVTGGSFHEVSLDATDLIASGGKNIKISFKAQPSPTGSHSNGNPFVVNLTLNVSNSDSVPSPAQNSFSTHQPTVEDCTDEDETETQIHTPTEHETSEEGNPSAERPSRRSHHVNRSKSTPSLRARTTTIPSTSASFPSAANATYNDDFRSTTQNESTKKREDLDQTQKRHRESHRESHRGRQSDRDKNKEPHQARHSRSTARGEPAVRRRGHSKRDGTRHGDKRRAGNATFQFIRQSEAVAKSAPGWLSALRGMFTGKSERTGGSGVRDGGNSGKSVVKEVRRLRRGEVEFVLG</sequence>
<proteinExistence type="predicted"/>
<dbReference type="EMBL" id="CAJPDQ010000006">
    <property type="protein sequence ID" value="CAF9911584.1"/>
    <property type="molecule type" value="Genomic_DNA"/>
</dbReference>
<feature type="region of interest" description="Disordered" evidence="1">
    <location>
        <begin position="782"/>
        <end position="954"/>
    </location>
</feature>
<dbReference type="PANTHER" id="PTHR42345:SF1">
    <property type="entry name" value="VTC DOMAIN-CONTAINING PROTEIN"/>
    <property type="match status" value="1"/>
</dbReference>